<accession>A0A8A9IPZ7</accession>
<evidence type="ECO:0000313" key="7">
    <source>
        <dbReference type="Proteomes" id="UP000230886"/>
    </source>
</evidence>
<evidence type="ECO:0000256" key="1">
    <source>
        <dbReference type="ARBA" id="ARBA00023125"/>
    </source>
</evidence>
<dbReference type="Proteomes" id="UP000230886">
    <property type="component" value="Unassembled WGS sequence"/>
</dbReference>
<feature type="domain" description="Lsr2 dimerization" evidence="3">
    <location>
        <begin position="4"/>
        <end position="60"/>
    </location>
</feature>
<evidence type="ECO:0000313" key="5">
    <source>
        <dbReference type="EMBL" id="MDE8643430.1"/>
    </source>
</evidence>
<dbReference type="GO" id="GO:0016746">
    <property type="term" value="F:acyltransferase activity"/>
    <property type="evidence" value="ECO:0007669"/>
    <property type="project" value="InterPro"/>
</dbReference>
<dbReference type="EMBL" id="JARDXE010000001">
    <property type="protein sequence ID" value="MDE8643430.1"/>
    <property type="molecule type" value="Genomic_DNA"/>
</dbReference>
<dbReference type="GO" id="GO:0003677">
    <property type="term" value="F:DNA binding"/>
    <property type="evidence" value="ECO:0007669"/>
    <property type="project" value="UniProtKB-KW"/>
</dbReference>
<dbReference type="InterPro" id="IPR042261">
    <property type="entry name" value="Lsr2-like_dimerization"/>
</dbReference>
<proteinExistence type="predicted"/>
<dbReference type="Pfam" id="PF23359">
    <property type="entry name" value="Lsr2_DNA-bd"/>
    <property type="match status" value="1"/>
</dbReference>
<dbReference type="Gene3D" id="4.10.320.10">
    <property type="entry name" value="E3-binding domain"/>
    <property type="match status" value="1"/>
</dbReference>
<name>A0A2A5J9D2_RHOSG</name>
<dbReference type="InterPro" id="IPR024412">
    <property type="entry name" value="Lsr2_dim_dom"/>
</dbReference>
<dbReference type="Gene3D" id="3.30.60.230">
    <property type="entry name" value="Lsr2, dimerization domain"/>
    <property type="match status" value="1"/>
</dbReference>
<dbReference type="InterPro" id="IPR036625">
    <property type="entry name" value="E3-bd_dom_sf"/>
</dbReference>
<evidence type="ECO:0000313" key="6">
    <source>
        <dbReference type="EMBL" id="PCK26208.1"/>
    </source>
</evidence>
<gene>
    <name evidence="6" type="ORF">CHR55_16545</name>
    <name evidence="5" type="ORF">PXH69_00630</name>
</gene>
<reference evidence="6 7" key="1">
    <citation type="submission" date="2017-07" db="EMBL/GenBank/DDBJ databases">
        <title>Draft sequence of Rhodococcus enclensis 23b-28.</title>
        <authorList>
            <person name="Besaury L."/>
            <person name="Sancelme M."/>
            <person name="Amato P."/>
            <person name="Lallement A."/>
            <person name="Delort A.-M."/>
        </authorList>
    </citation>
    <scope>NUCLEOTIDE SEQUENCE [LARGE SCALE GENOMIC DNA]</scope>
    <source>
        <strain evidence="6 7">23b-28</strain>
    </source>
</reference>
<dbReference type="AlphaFoldDB" id="A0A2A5J9D2"/>
<protein>
    <submittedName>
        <fullName evidence="6">Lsr2 family protein</fullName>
    </submittedName>
</protein>
<dbReference type="Pfam" id="PF11774">
    <property type="entry name" value="Lsr2"/>
    <property type="match status" value="1"/>
</dbReference>
<evidence type="ECO:0000259" key="4">
    <source>
        <dbReference type="Pfam" id="PF23359"/>
    </source>
</evidence>
<organism evidence="6 7">
    <name type="scientific">Rhodococcus qingshengii</name>
    <dbReference type="NCBI Taxonomy" id="334542"/>
    <lineage>
        <taxon>Bacteria</taxon>
        <taxon>Bacillati</taxon>
        <taxon>Actinomycetota</taxon>
        <taxon>Actinomycetes</taxon>
        <taxon>Mycobacteriales</taxon>
        <taxon>Nocardiaceae</taxon>
        <taxon>Rhodococcus</taxon>
        <taxon>Rhodococcus erythropolis group</taxon>
    </lineage>
</organism>
<dbReference type="EMBL" id="NOVD01000010">
    <property type="protein sequence ID" value="PCK26208.1"/>
    <property type="molecule type" value="Genomic_DNA"/>
</dbReference>
<dbReference type="InterPro" id="IPR055370">
    <property type="entry name" value="Lsr2_DNA-bd"/>
</dbReference>
<dbReference type="Proteomes" id="UP001217325">
    <property type="component" value="Unassembled WGS sequence"/>
</dbReference>
<sequence>MVVVKKVVVTMVDDLDKKSPADETVEFSVDGVAYEIDLTAAHAAELRDALKKWIPHARKSNSAKSVNGAVTKSRPVADRDQSAAIREWAKGAGFEISARGRISTEVRRAYEKAV</sequence>
<feature type="region of interest" description="Disordered" evidence="2">
    <location>
        <begin position="59"/>
        <end position="78"/>
    </location>
</feature>
<evidence type="ECO:0000256" key="2">
    <source>
        <dbReference type="SAM" id="MobiDB-lite"/>
    </source>
</evidence>
<evidence type="ECO:0000259" key="3">
    <source>
        <dbReference type="Pfam" id="PF11774"/>
    </source>
</evidence>
<comment type="caution">
    <text evidence="6">The sequence shown here is derived from an EMBL/GenBank/DDBJ whole genome shotgun (WGS) entry which is preliminary data.</text>
</comment>
<reference evidence="5" key="2">
    <citation type="submission" date="2023-02" db="EMBL/GenBank/DDBJ databases">
        <title>A novel hydrolase synthesized by Rhodococcus erythropolis HQ is responsible for the detoxification of Zearalenone.</title>
        <authorList>
            <person name="Hu J."/>
            <person name="Xu J."/>
        </authorList>
    </citation>
    <scope>NUCLEOTIDE SEQUENCE</scope>
    <source>
        <strain evidence="5">HQ</strain>
    </source>
</reference>
<feature type="domain" description="Lsr2 DNA-binding" evidence="4">
    <location>
        <begin position="77"/>
        <end position="113"/>
    </location>
</feature>
<keyword evidence="1" id="KW-0238">DNA-binding</keyword>
<accession>A0A2A5J9D2</accession>